<evidence type="ECO:0000256" key="5">
    <source>
        <dbReference type="ARBA" id="ARBA00023136"/>
    </source>
</evidence>
<evidence type="ECO:0000256" key="3">
    <source>
        <dbReference type="ARBA" id="ARBA00022692"/>
    </source>
</evidence>
<feature type="transmembrane region" description="Helical" evidence="6">
    <location>
        <begin position="201"/>
        <end position="222"/>
    </location>
</feature>
<dbReference type="PANTHER" id="PTHR43652:SF2">
    <property type="entry name" value="BASIC AMINO ACID ANTIPORTER YFCC-RELATED"/>
    <property type="match status" value="1"/>
</dbReference>
<feature type="transmembrane region" description="Helical" evidence="6">
    <location>
        <begin position="16"/>
        <end position="34"/>
    </location>
</feature>
<keyword evidence="5 6" id="KW-0472">Membrane</keyword>
<accession>A0A9D1YNT1</accession>
<feature type="transmembrane region" description="Helical" evidence="6">
    <location>
        <begin position="143"/>
        <end position="159"/>
    </location>
</feature>
<feature type="transmembrane region" description="Helical" evidence="6">
    <location>
        <begin position="374"/>
        <end position="393"/>
    </location>
</feature>
<sequence length="466" mass="49090">MEKTEKKKKRFETPHTLVIIACLIIIAAAATWVVPSGEFVRYEDPVSGETIVQAGSYTSEGTNPVSLLQVPVVMYQGILEAADVIAFLLIIGGAFELVNASGAILALCRTVGKHLKGKEIFVVPMFLALFAVFGTTMGMSNEVAVFVPIGITMALTLGLDKVTGMAMVVVGAASGFTAGLMNPFTVGIAQDIAGVPLFSGMGLRAVLLVILLVVDTAYIIAYERKIKKYPEKSILAGMPDEKDFVADKNADEKITGRQAAVLVVLFGTLGILVYGLLIYQWYFEEMAALFLAMGVICGFLAGLSPSKIATTFSAGAKGIAGSALTVGFARGIIITLENAMIIDTISNAVALAVNSLPASIQSIGFFLAQTATSFVITSGSGMAAVTIPLMSPVGDLIGLSRQTLVLAYQMGDGFSNLLLPTTSSLLGTLAVSKVPYGRWVKFMFPLFLIWTLIGCAMMVVAVAVGY</sequence>
<dbReference type="EMBL" id="DXDD01000046">
    <property type="protein sequence ID" value="HIY59764.1"/>
    <property type="molecule type" value="Genomic_DNA"/>
</dbReference>
<dbReference type="Pfam" id="PF03606">
    <property type="entry name" value="DcuC"/>
    <property type="match status" value="1"/>
</dbReference>
<evidence type="ECO:0000256" key="2">
    <source>
        <dbReference type="ARBA" id="ARBA00022475"/>
    </source>
</evidence>
<evidence type="ECO:0000256" key="4">
    <source>
        <dbReference type="ARBA" id="ARBA00022989"/>
    </source>
</evidence>
<feature type="transmembrane region" description="Helical" evidence="6">
    <location>
        <begin position="318"/>
        <end position="336"/>
    </location>
</feature>
<reference evidence="7" key="2">
    <citation type="submission" date="2021-04" db="EMBL/GenBank/DDBJ databases">
        <authorList>
            <person name="Gilroy R."/>
        </authorList>
    </citation>
    <scope>NUCLEOTIDE SEQUENCE</scope>
    <source>
        <strain evidence="7">ChiSxjej3B15-24422</strain>
    </source>
</reference>
<feature type="transmembrane region" description="Helical" evidence="6">
    <location>
        <begin position="288"/>
        <end position="306"/>
    </location>
</feature>
<gene>
    <name evidence="7" type="ORF">H9831_03645</name>
</gene>
<evidence type="ECO:0000256" key="6">
    <source>
        <dbReference type="SAM" id="Phobius"/>
    </source>
</evidence>
<evidence type="ECO:0000313" key="8">
    <source>
        <dbReference type="Proteomes" id="UP000824007"/>
    </source>
</evidence>
<reference evidence="7" key="1">
    <citation type="journal article" date="2021" name="PeerJ">
        <title>Extensive microbial diversity within the chicken gut microbiome revealed by metagenomics and culture.</title>
        <authorList>
            <person name="Gilroy R."/>
            <person name="Ravi A."/>
            <person name="Getino M."/>
            <person name="Pursley I."/>
            <person name="Horton D.L."/>
            <person name="Alikhan N.F."/>
            <person name="Baker D."/>
            <person name="Gharbi K."/>
            <person name="Hall N."/>
            <person name="Watson M."/>
            <person name="Adriaenssens E.M."/>
            <person name="Foster-Nyarko E."/>
            <person name="Jarju S."/>
            <person name="Secka A."/>
            <person name="Antonio M."/>
            <person name="Oren A."/>
            <person name="Chaudhuri R.R."/>
            <person name="La Ragione R."/>
            <person name="Hildebrand F."/>
            <person name="Pallen M.J."/>
        </authorList>
    </citation>
    <scope>NUCLEOTIDE SEQUENCE</scope>
    <source>
        <strain evidence="7">ChiSxjej3B15-24422</strain>
    </source>
</reference>
<protein>
    <submittedName>
        <fullName evidence="7">TIGR00366 family protein</fullName>
    </submittedName>
</protein>
<dbReference type="AlphaFoldDB" id="A0A9D1YNT1"/>
<dbReference type="PANTHER" id="PTHR43652">
    <property type="entry name" value="BASIC AMINO ACID ANTIPORTER YFCC-RELATED"/>
    <property type="match status" value="1"/>
</dbReference>
<feature type="transmembrane region" description="Helical" evidence="6">
    <location>
        <begin position="443"/>
        <end position="464"/>
    </location>
</feature>
<evidence type="ECO:0000256" key="1">
    <source>
        <dbReference type="ARBA" id="ARBA00004651"/>
    </source>
</evidence>
<proteinExistence type="predicted"/>
<comment type="subcellular location">
    <subcellularLocation>
        <location evidence="1">Cell membrane</location>
        <topology evidence="1">Multi-pass membrane protein</topology>
    </subcellularLocation>
</comment>
<comment type="caution">
    <text evidence="7">The sequence shown here is derived from an EMBL/GenBank/DDBJ whole genome shotgun (WGS) entry which is preliminary data.</text>
</comment>
<dbReference type="Proteomes" id="UP000824007">
    <property type="component" value="Unassembled WGS sequence"/>
</dbReference>
<dbReference type="InterPro" id="IPR051679">
    <property type="entry name" value="DASS-Related_Transporters"/>
</dbReference>
<keyword evidence="4 6" id="KW-1133">Transmembrane helix</keyword>
<dbReference type="GO" id="GO:0005886">
    <property type="term" value="C:plasma membrane"/>
    <property type="evidence" value="ECO:0007669"/>
    <property type="project" value="UniProtKB-SubCell"/>
</dbReference>
<feature type="transmembrane region" description="Helical" evidence="6">
    <location>
        <begin position="120"/>
        <end position="137"/>
    </location>
</feature>
<organism evidence="7 8">
    <name type="scientific">Candidatus Eisenbergiella pullistercoris</name>
    <dbReference type="NCBI Taxonomy" id="2838555"/>
    <lineage>
        <taxon>Bacteria</taxon>
        <taxon>Bacillati</taxon>
        <taxon>Bacillota</taxon>
        <taxon>Clostridia</taxon>
        <taxon>Lachnospirales</taxon>
        <taxon>Lachnospiraceae</taxon>
        <taxon>Eisenbergiella</taxon>
    </lineage>
</organism>
<feature type="transmembrane region" description="Helical" evidence="6">
    <location>
        <begin position="259"/>
        <end position="282"/>
    </location>
</feature>
<dbReference type="InterPro" id="IPR018385">
    <property type="entry name" value="C4_dicarb_anaerob_car-like"/>
</dbReference>
<name>A0A9D1YNT1_9FIRM</name>
<evidence type="ECO:0000313" key="7">
    <source>
        <dbReference type="EMBL" id="HIY59764.1"/>
    </source>
</evidence>
<keyword evidence="3 6" id="KW-0812">Transmembrane</keyword>
<feature type="transmembrane region" description="Helical" evidence="6">
    <location>
        <begin position="166"/>
        <end position="189"/>
    </location>
</feature>
<keyword evidence="2" id="KW-1003">Cell membrane</keyword>
<feature type="transmembrane region" description="Helical" evidence="6">
    <location>
        <begin position="84"/>
        <end position="108"/>
    </location>
</feature>